<reference evidence="2" key="2">
    <citation type="submission" date="2023-01" db="EMBL/GenBank/DDBJ databases">
        <title>Draft genome sequence of Pseudoalteromonas tetraodonis strain NBRC 103034.</title>
        <authorList>
            <person name="Sun Q."/>
            <person name="Mori K."/>
        </authorList>
    </citation>
    <scope>NUCLEOTIDE SEQUENCE</scope>
    <source>
        <strain evidence="2">NBRC 103034</strain>
    </source>
</reference>
<accession>A0AA37W4P9</accession>
<dbReference type="InterPro" id="IPR019734">
    <property type="entry name" value="TPR_rpt"/>
</dbReference>
<evidence type="ECO:0000256" key="1">
    <source>
        <dbReference type="PROSITE-ProRule" id="PRU00339"/>
    </source>
</evidence>
<dbReference type="PROSITE" id="PS51257">
    <property type="entry name" value="PROKAR_LIPOPROTEIN"/>
    <property type="match status" value="1"/>
</dbReference>
<dbReference type="RefSeq" id="WP_016899020.1">
    <property type="nucleotide sequence ID" value="NZ_BJXY01000034.1"/>
</dbReference>
<reference evidence="2" key="1">
    <citation type="journal article" date="2014" name="Int. J. Syst. Evol. Microbiol.">
        <title>Complete genome sequence of Corynebacterium casei LMG S-19264T (=DSM 44701T), isolated from a smear-ripened cheese.</title>
        <authorList>
            <consortium name="US DOE Joint Genome Institute (JGI-PGF)"/>
            <person name="Walter F."/>
            <person name="Albersmeier A."/>
            <person name="Kalinowski J."/>
            <person name="Ruckert C."/>
        </authorList>
    </citation>
    <scope>NUCLEOTIDE SEQUENCE</scope>
    <source>
        <strain evidence="2">NBRC 103034</strain>
    </source>
</reference>
<dbReference type="SUPFAM" id="SSF48452">
    <property type="entry name" value="TPR-like"/>
    <property type="match status" value="1"/>
</dbReference>
<dbReference type="Proteomes" id="UP001161408">
    <property type="component" value="Unassembled WGS sequence"/>
</dbReference>
<name>A0AA37W4P9_9GAMM</name>
<proteinExistence type="predicted"/>
<protein>
    <recommendedName>
        <fullName evidence="4">Tetratricopeptide repeat protein</fullName>
    </recommendedName>
</protein>
<evidence type="ECO:0000313" key="2">
    <source>
        <dbReference type="EMBL" id="GLQ02703.1"/>
    </source>
</evidence>
<keyword evidence="1" id="KW-0802">TPR repeat</keyword>
<dbReference type="AlphaFoldDB" id="A0AA37W4P9"/>
<keyword evidence="3" id="KW-1185">Reference proteome</keyword>
<comment type="caution">
    <text evidence="2">The sequence shown here is derived from an EMBL/GenBank/DDBJ whole genome shotgun (WGS) entry which is preliminary data.</text>
</comment>
<evidence type="ECO:0008006" key="4">
    <source>
        <dbReference type="Google" id="ProtNLM"/>
    </source>
</evidence>
<sequence>MNMFKVIISLTFLFVVGCSSKINTQTQLVQLSSLINHTLFVQQTTPSEKVIFELPEAEKARFLAFVTKQQTANIRSDRIIYNYLENQLSNFNYHGDTLTSSQSLNLAQGNCISLAVLTQSYAQTLGLKTSFQEMTSEPVYAQEDNLVYVANHFRTKVYAPEEELPEKEENVITFFRPGTLIDYFPTRGSVYSDSANYNDLISKFYSNLAADALLDKQLDQAYSLILQANKYTPYDPELFNMAGILHRRAGDLKSAQLIYQTALDNKLININLLTNYQVLAKQIGDQQLVEQLASRLAEVEKDPYELLVIAKNDLETGRINTATEHIEQAITKAPYIAELYLELAKIRYQQGKNHQTQKLLEKAIELEKDKQKLNVYQAKLLSLKASK</sequence>
<dbReference type="Gene3D" id="1.25.40.10">
    <property type="entry name" value="Tetratricopeptide repeat domain"/>
    <property type="match status" value="2"/>
</dbReference>
<organism evidence="2 3">
    <name type="scientific">Pseudoalteromonas tetraodonis GFC</name>
    <dbReference type="NCBI Taxonomy" id="1315271"/>
    <lineage>
        <taxon>Bacteria</taxon>
        <taxon>Pseudomonadati</taxon>
        <taxon>Pseudomonadota</taxon>
        <taxon>Gammaproteobacteria</taxon>
        <taxon>Alteromonadales</taxon>
        <taxon>Pseudoalteromonadaceae</taxon>
        <taxon>Pseudoalteromonas</taxon>
    </lineage>
</organism>
<dbReference type="EMBL" id="BSNE01000011">
    <property type="protein sequence ID" value="GLQ02703.1"/>
    <property type="molecule type" value="Genomic_DNA"/>
</dbReference>
<dbReference type="InterPro" id="IPR011990">
    <property type="entry name" value="TPR-like_helical_dom_sf"/>
</dbReference>
<gene>
    <name evidence="2" type="ORF">GCM10007914_15840</name>
</gene>
<evidence type="ECO:0000313" key="3">
    <source>
        <dbReference type="Proteomes" id="UP001161408"/>
    </source>
</evidence>
<feature type="repeat" description="TPR" evidence="1">
    <location>
        <begin position="337"/>
        <end position="370"/>
    </location>
</feature>
<dbReference type="PROSITE" id="PS50005">
    <property type="entry name" value="TPR"/>
    <property type="match status" value="1"/>
</dbReference>